<evidence type="ECO:0000256" key="1">
    <source>
        <dbReference type="SAM" id="MobiDB-lite"/>
    </source>
</evidence>
<dbReference type="AlphaFoldDB" id="A0AA88J7L0"/>
<dbReference type="EMBL" id="BTGU01000190">
    <property type="protein sequence ID" value="GMN64684.1"/>
    <property type="molecule type" value="Genomic_DNA"/>
</dbReference>
<dbReference type="Proteomes" id="UP001187192">
    <property type="component" value="Unassembled WGS sequence"/>
</dbReference>
<proteinExistence type="predicted"/>
<evidence type="ECO:0000313" key="2">
    <source>
        <dbReference type="EMBL" id="GMN64684.1"/>
    </source>
</evidence>
<sequence>MILSLPDPISPFRSSSQQERGENRLFLPVRRSSPLLLAGWISSIFTKRRRSLCESCSPTVNIDIYK</sequence>
<feature type="region of interest" description="Disordered" evidence="1">
    <location>
        <begin position="1"/>
        <end position="21"/>
    </location>
</feature>
<keyword evidence="3" id="KW-1185">Reference proteome</keyword>
<reference evidence="2" key="1">
    <citation type="submission" date="2023-07" db="EMBL/GenBank/DDBJ databases">
        <title>draft genome sequence of fig (Ficus carica).</title>
        <authorList>
            <person name="Takahashi T."/>
            <person name="Nishimura K."/>
        </authorList>
    </citation>
    <scope>NUCLEOTIDE SEQUENCE</scope>
</reference>
<name>A0AA88J7L0_FICCA</name>
<comment type="caution">
    <text evidence="2">The sequence shown here is derived from an EMBL/GenBank/DDBJ whole genome shotgun (WGS) entry which is preliminary data.</text>
</comment>
<evidence type="ECO:0000313" key="3">
    <source>
        <dbReference type="Proteomes" id="UP001187192"/>
    </source>
</evidence>
<accession>A0AA88J7L0</accession>
<protein>
    <submittedName>
        <fullName evidence="2">Uncharacterized protein</fullName>
    </submittedName>
</protein>
<gene>
    <name evidence="2" type="ORF">TIFTF001_033744</name>
</gene>
<organism evidence="2 3">
    <name type="scientific">Ficus carica</name>
    <name type="common">Common fig</name>
    <dbReference type="NCBI Taxonomy" id="3494"/>
    <lineage>
        <taxon>Eukaryota</taxon>
        <taxon>Viridiplantae</taxon>
        <taxon>Streptophyta</taxon>
        <taxon>Embryophyta</taxon>
        <taxon>Tracheophyta</taxon>
        <taxon>Spermatophyta</taxon>
        <taxon>Magnoliopsida</taxon>
        <taxon>eudicotyledons</taxon>
        <taxon>Gunneridae</taxon>
        <taxon>Pentapetalae</taxon>
        <taxon>rosids</taxon>
        <taxon>fabids</taxon>
        <taxon>Rosales</taxon>
        <taxon>Moraceae</taxon>
        <taxon>Ficeae</taxon>
        <taxon>Ficus</taxon>
    </lineage>
</organism>